<sequence length="103" mass="11557">MPLSFNPLTEKGIPIDRQFRNWSELTSKPFDTREVHPYTRCRVILMNGIEVEAIINSHNAARRIADTGVKQMLALVRKEDSLANSGVIYRSSIVASDQTADIA</sequence>
<reference evidence="1 2" key="1">
    <citation type="journal article" date="2018" name="Nat. Biotechnol.">
        <title>A standardized bacterial taxonomy based on genome phylogeny substantially revises the tree of life.</title>
        <authorList>
            <person name="Parks D.H."/>
            <person name="Chuvochina M."/>
            <person name="Waite D.W."/>
            <person name="Rinke C."/>
            <person name="Skarshewski A."/>
            <person name="Chaumeil P.A."/>
            <person name="Hugenholtz P."/>
        </authorList>
    </citation>
    <scope>NUCLEOTIDE SEQUENCE [LARGE SCALE GENOMIC DNA]</scope>
    <source>
        <strain evidence="1">UBA10378</strain>
    </source>
</reference>
<gene>
    <name evidence="1" type="ORF">DD728_03930</name>
</gene>
<dbReference type="AlphaFoldDB" id="A0A356W386"/>
<accession>A0A356W386</accession>
<dbReference type="Proteomes" id="UP000263957">
    <property type="component" value="Unassembled WGS sequence"/>
</dbReference>
<protein>
    <submittedName>
        <fullName evidence="1">Uncharacterized protein</fullName>
    </submittedName>
</protein>
<comment type="caution">
    <text evidence="1">The sequence shown here is derived from an EMBL/GenBank/DDBJ whole genome shotgun (WGS) entry which is preliminary data.</text>
</comment>
<evidence type="ECO:0000313" key="2">
    <source>
        <dbReference type="Proteomes" id="UP000263957"/>
    </source>
</evidence>
<dbReference type="EMBL" id="DOGS01000082">
    <property type="protein sequence ID" value="HBQ48027.1"/>
    <property type="molecule type" value="Genomic_DNA"/>
</dbReference>
<proteinExistence type="predicted"/>
<evidence type="ECO:0000313" key="1">
    <source>
        <dbReference type="EMBL" id="HBQ48027.1"/>
    </source>
</evidence>
<organism evidence="1 2">
    <name type="scientific">Hyphomonas atlantica</name>
    <dbReference type="NCBI Taxonomy" id="1280948"/>
    <lineage>
        <taxon>Bacteria</taxon>
        <taxon>Pseudomonadati</taxon>
        <taxon>Pseudomonadota</taxon>
        <taxon>Alphaproteobacteria</taxon>
        <taxon>Hyphomonadales</taxon>
        <taxon>Hyphomonadaceae</taxon>
        <taxon>Hyphomonas</taxon>
    </lineage>
</organism>
<name>A0A356W386_9PROT</name>